<gene>
    <name evidence="3" type="ORF">DSTB1V02_LOCUS10150</name>
</gene>
<organism evidence="3">
    <name type="scientific">Darwinula stevensoni</name>
    <dbReference type="NCBI Taxonomy" id="69355"/>
    <lineage>
        <taxon>Eukaryota</taxon>
        <taxon>Metazoa</taxon>
        <taxon>Ecdysozoa</taxon>
        <taxon>Arthropoda</taxon>
        <taxon>Crustacea</taxon>
        <taxon>Oligostraca</taxon>
        <taxon>Ostracoda</taxon>
        <taxon>Podocopa</taxon>
        <taxon>Podocopida</taxon>
        <taxon>Darwinulocopina</taxon>
        <taxon>Darwinuloidea</taxon>
        <taxon>Darwinulidae</taxon>
        <taxon>Darwinula</taxon>
    </lineage>
</organism>
<evidence type="ECO:0000256" key="2">
    <source>
        <dbReference type="ARBA" id="ARBA00023002"/>
    </source>
</evidence>
<dbReference type="PANTHER" id="PTHR11091">
    <property type="entry name" value="OXIDOREDUCTASE-RELATED"/>
    <property type="match status" value="1"/>
</dbReference>
<dbReference type="InterPro" id="IPR036111">
    <property type="entry name" value="Mal/L-sulfo/L-lacto_DH-like_sf"/>
</dbReference>
<dbReference type="GO" id="GO:0016491">
    <property type="term" value="F:oxidoreductase activity"/>
    <property type="evidence" value="ECO:0007669"/>
    <property type="project" value="UniProtKB-KW"/>
</dbReference>
<dbReference type="Proteomes" id="UP000677054">
    <property type="component" value="Unassembled WGS sequence"/>
</dbReference>
<accession>A0A7R9AAG1</accession>
<dbReference type="EMBL" id="LR902335">
    <property type="protein sequence ID" value="CAD7250373.1"/>
    <property type="molecule type" value="Genomic_DNA"/>
</dbReference>
<dbReference type="InterPro" id="IPR043143">
    <property type="entry name" value="Mal/L-sulf/L-lact_DH-like_NADP"/>
</dbReference>
<dbReference type="InterPro" id="IPR043144">
    <property type="entry name" value="Mal/L-sulf/L-lact_DH-like_ah"/>
</dbReference>
<dbReference type="EMBL" id="CAJPEV010002818">
    <property type="protein sequence ID" value="CAG0898130.1"/>
    <property type="molecule type" value="Genomic_DNA"/>
</dbReference>
<dbReference type="SUPFAM" id="SSF89733">
    <property type="entry name" value="L-sulfolactate dehydrogenase-like"/>
    <property type="match status" value="1"/>
</dbReference>
<sequence length="382" mass="41074">MMFGAGRTIRHRVLLPLCGSRGMSSDGTGTVVPRKEVVDFVVRCMEAVGTKRPNALAIAEVLAEADYRGHYSHGLNRLEMYIHDLKMNICDANVQPSILKETAATAYVDGNNGLGPVVGNFCMDLAIKKAKEAGVGWVIAKGSNHYGIAGWYSIQAMQQGLIGMSMTNTSPLVAPTRAKKAALGTNPLTVAAPAKDGDSFLLDMATSAVAVGKIEMQKRKEEPIPKGWAIGPGGQMTTDPQTALMGALMPLGGAELHSGYKGYGLGLMVELFCGILAGGSYGPNVRKWMSTAEEANLGQCFVALNPECFAPGYHDRLQDLMNFIRKMEPTEPHKPVLIAGDPEKIRMKENDDRGGIQYHPNQMKACAKWAQDLKVSPPKTIA</sequence>
<evidence type="ECO:0008006" key="5">
    <source>
        <dbReference type="Google" id="ProtNLM"/>
    </source>
</evidence>
<dbReference type="Gene3D" id="1.10.1530.10">
    <property type="match status" value="1"/>
</dbReference>
<proteinExistence type="inferred from homology"/>
<protein>
    <recommendedName>
        <fullName evidence="5">Malate dehydrogenase</fullName>
    </recommendedName>
</protein>
<keyword evidence="2" id="KW-0560">Oxidoreductase</keyword>
<evidence type="ECO:0000256" key="1">
    <source>
        <dbReference type="ARBA" id="ARBA00006056"/>
    </source>
</evidence>
<name>A0A7R9AAG1_9CRUS</name>
<dbReference type="InterPro" id="IPR003767">
    <property type="entry name" value="Malate/L-lactate_DH-like"/>
</dbReference>
<dbReference type="Pfam" id="PF02615">
    <property type="entry name" value="Ldh_2"/>
    <property type="match status" value="1"/>
</dbReference>
<reference evidence="3" key="1">
    <citation type="submission" date="2020-11" db="EMBL/GenBank/DDBJ databases">
        <authorList>
            <person name="Tran Van P."/>
        </authorList>
    </citation>
    <scope>NUCLEOTIDE SEQUENCE</scope>
</reference>
<keyword evidence="4" id="KW-1185">Reference proteome</keyword>
<dbReference type="AlphaFoldDB" id="A0A7R9AAG1"/>
<dbReference type="OrthoDB" id="7881616at2759"/>
<dbReference type="Gene3D" id="3.30.1370.60">
    <property type="entry name" value="Hypothetical oxidoreductase yiak, domain 2"/>
    <property type="match status" value="1"/>
</dbReference>
<comment type="similarity">
    <text evidence="1">Belongs to the LDH2/MDH2 oxidoreductase family.</text>
</comment>
<evidence type="ECO:0000313" key="4">
    <source>
        <dbReference type="Proteomes" id="UP000677054"/>
    </source>
</evidence>
<evidence type="ECO:0000313" key="3">
    <source>
        <dbReference type="EMBL" id="CAD7250373.1"/>
    </source>
</evidence>
<dbReference type="PANTHER" id="PTHR11091:SF0">
    <property type="entry name" value="MALATE DEHYDROGENASE"/>
    <property type="match status" value="1"/>
</dbReference>